<gene>
    <name evidence="1" type="ORF">ABC974_25040</name>
</gene>
<proteinExistence type="predicted"/>
<protein>
    <submittedName>
        <fullName evidence="1">Uncharacterized protein</fullName>
    </submittedName>
</protein>
<evidence type="ECO:0000313" key="2">
    <source>
        <dbReference type="Proteomes" id="UP001419910"/>
    </source>
</evidence>
<reference evidence="1 2" key="1">
    <citation type="submission" date="2024-05" db="EMBL/GenBank/DDBJ databases">
        <authorList>
            <person name="Liu Q."/>
            <person name="Xin Y.-H."/>
        </authorList>
    </citation>
    <scope>NUCLEOTIDE SEQUENCE [LARGE SCALE GENOMIC DNA]</scope>
    <source>
        <strain evidence="1 2">CGMCC 1.10181</strain>
    </source>
</reference>
<keyword evidence="2" id="KW-1185">Reference proteome</keyword>
<dbReference type="Proteomes" id="UP001419910">
    <property type="component" value="Unassembled WGS sequence"/>
</dbReference>
<comment type="caution">
    <text evidence="1">The sequence shown here is derived from an EMBL/GenBank/DDBJ whole genome shotgun (WGS) entry which is preliminary data.</text>
</comment>
<dbReference type="EMBL" id="JBDIME010000035">
    <property type="protein sequence ID" value="MEN2792918.1"/>
    <property type="molecule type" value="Genomic_DNA"/>
</dbReference>
<accession>A0ABU9YAT3</accession>
<sequence length="59" mass="7086">MNVVERIKCLWGYHRRDGRRIHYSGTFDSPICAGCERQMVRELRQWRIAKPDERHDEGA</sequence>
<dbReference type="RefSeq" id="WP_343889164.1">
    <property type="nucleotide sequence ID" value="NZ_BAAAEH010000017.1"/>
</dbReference>
<name>A0ABU9YAT3_9SPHN</name>
<evidence type="ECO:0000313" key="1">
    <source>
        <dbReference type="EMBL" id="MEN2792918.1"/>
    </source>
</evidence>
<organism evidence="1 2">
    <name type="scientific">Sphingomonas oligophenolica</name>
    <dbReference type="NCBI Taxonomy" id="301154"/>
    <lineage>
        <taxon>Bacteria</taxon>
        <taxon>Pseudomonadati</taxon>
        <taxon>Pseudomonadota</taxon>
        <taxon>Alphaproteobacteria</taxon>
        <taxon>Sphingomonadales</taxon>
        <taxon>Sphingomonadaceae</taxon>
        <taxon>Sphingomonas</taxon>
    </lineage>
</organism>